<dbReference type="GO" id="GO:0043130">
    <property type="term" value="F:ubiquitin binding"/>
    <property type="evidence" value="ECO:0007669"/>
    <property type="project" value="InterPro"/>
</dbReference>
<dbReference type="OrthoDB" id="10068368at2759"/>
<sequence length="532" mass="58850">MMLAAAKKGVTALMEGNIGEKPRSSISALIDILCTERYDEDSLDGIAEIVDSINLQPTTGSTEASRAIRKKLKYSNVHGQLRALTILKVLVENCGPRFESTFADERLVERIKVIAGDPHTDERVKKKNMMVLRSWYIQFKDDPRMKLVAGLYKQCGGNVAGGASKQPARSDATAAWEAQQERYEREAAARAERKAAERRAREAEQERVMQEKLEKARRKEAERARAAGGKTKRPKFNFELEKPKIMAAVGTGTQAAQALVNALQHVNREKESVVTNARVQECLEKAKLTRKQLIRYIQLIDQDVNGDYIGTLIATNEQIIAAVQMYDRMSKPVELDSDDEAVEQAKRLAQQQGLSMPASATPSHGHHGANDDTQSIRSALSNFDMQDREVDKLQMQQRRRLQRHISSRGAGQPVHPDLQDLAFGPSGSSTLPPPIQPHSAEDTYRHGSLSDFSDYSSSEGEDVGPSPGSRDTHGATPARSYAAYVREEDHRAAAAEDPFADPFADSNEAGGGGQYQILTPGISDKRMEWKEV</sequence>
<dbReference type="STRING" id="741276.A0A2S5BBN5"/>
<dbReference type="GO" id="GO:0051666">
    <property type="term" value="P:actin cortical patch localization"/>
    <property type="evidence" value="ECO:0007669"/>
    <property type="project" value="TreeGrafter"/>
</dbReference>
<name>A0A2S5BBN5_9BASI</name>
<feature type="domain" description="VHS" evidence="2">
    <location>
        <begin position="33"/>
        <end position="154"/>
    </location>
</feature>
<dbReference type="AlphaFoldDB" id="A0A2S5BBN5"/>
<dbReference type="EMBL" id="PJQD01000029">
    <property type="protein sequence ID" value="POY74141.1"/>
    <property type="molecule type" value="Genomic_DNA"/>
</dbReference>
<feature type="compositionally biased region" description="Basic residues" evidence="1">
    <location>
        <begin position="397"/>
        <end position="406"/>
    </location>
</feature>
<feature type="compositionally biased region" description="Low complexity" evidence="1">
    <location>
        <begin position="449"/>
        <end position="458"/>
    </location>
</feature>
<dbReference type="GO" id="GO:0035091">
    <property type="term" value="F:phosphatidylinositol binding"/>
    <property type="evidence" value="ECO:0007669"/>
    <property type="project" value="InterPro"/>
</dbReference>
<organism evidence="3 4">
    <name type="scientific">Rhodotorula taiwanensis</name>
    <dbReference type="NCBI Taxonomy" id="741276"/>
    <lineage>
        <taxon>Eukaryota</taxon>
        <taxon>Fungi</taxon>
        <taxon>Dikarya</taxon>
        <taxon>Basidiomycota</taxon>
        <taxon>Pucciniomycotina</taxon>
        <taxon>Microbotryomycetes</taxon>
        <taxon>Sporidiobolales</taxon>
        <taxon>Sporidiobolaceae</taxon>
        <taxon>Rhodotorula</taxon>
    </lineage>
</organism>
<reference evidence="3 4" key="1">
    <citation type="journal article" date="2018" name="Front. Microbiol.">
        <title>Prospects for Fungal Bioremediation of Acidic Radioactive Waste Sites: Characterization and Genome Sequence of Rhodotorula taiwanensis MD1149.</title>
        <authorList>
            <person name="Tkavc R."/>
            <person name="Matrosova V.Y."/>
            <person name="Grichenko O.E."/>
            <person name="Gostincar C."/>
            <person name="Volpe R.P."/>
            <person name="Klimenkova P."/>
            <person name="Gaidamakova E.K."/>
            <person name="Zhou C.E."/>
            <person name="Stewart B.J."/>
            <person name="Lyman M.G."/>
            <person name="Malfatti S.A."/>
            <person name="Rubinfeld B."/>
            <person name="Courtot M."/>
            <person name="Singh J."/>
            <person name="Dalgard C.L."/>
            <person name="Hamilton T."/>
            <person name="Frey K.G."/>
            <person name="Gunde-Cimerman N."/>
            <person name="Dugan L."/>
            <person name="Daly M.J."/>
        </authorList>
    </citation>
    <scope>NUCLEOTIDE SEQUENCE [LARGE SCALE GENOMIC DNA]</scope>
    <source>
        <strain evidence="3 4">MD1149</strain>
    </source>
</reference>
<dbReference type="PANTHER" id="PTHR47789">
    <property type="entry name" value="LAS SEVENTEEN-BINDING PROTEIN 5"/>
    <property type="match status" value="1"/>
</dbReference>
<dbReference type="SUPFAM" id="SSF89009">
    <property type="entry name" value="GAT-like domain"/>
    <property type="match status" value="1"/>
</dbReference>
<dbReference type="CDD" id="cd14232">
    <property type="entry name" value="GAT_LSB5"/>
    <property type="match status" value="1"/>
</dbReference>
<dbReference type="Gene3D" id="1.25.40.90">
    <property type="match status" value="1"/>
</dbReference>
<dbReference type="Pfam" id="PF00790">
    <property type="entry name" value="VHS"/>
    <property type="match status" value="1"/>
</dbReference>
<dbReference type="GO" id="GO:0006897">
    <property type="term" value="P:endocytosis"/>
    <property type="evidence" value="ECO:0007669"/>
    <property type="project" value="InterPro"/>
</dbReference>
<dbReference type="SMART" id="SM00288">
    <property type="entry name" value="VHS"/>
    <property type="match status" value="1"/>
</dbReference>
<feature type="compositionally biased region" description="Basic and acidic residues" evidence="1">
    <location>
        <begin position="485"/>
        <end position="494"/>
    </location>
</feature>
<dbReference type="CDD" id="cd16980">
    <property type="entry name" value="VHS_Lsb5"/>
    <property type="match status" value="1"/>
</dbReference>
<feature type="region of interest" description="Disordered" evidence="1">
    <location>
        <begin position="394"/>
        <end position="532"/>
    </location>
</feature>
<feature type="region of interest" description="Disordered" evidence="1">
    <location>
        <begin position="160"/>
        <end position="216"/>
    </location>
</feature>
<feature type="compositionally biased region" description="Basic and acidic residues" evidence="1">
    <location>
        <begin position="523"/>
        <end position="532"/>
    </location>
</feature>
<dbReference type="GO" id="GO:0007015">
    <property type="term" value="P:actin filament organization"/>
    <property type="evidence" value="ECO:0007669"/>
    <property type="project" value="InterPro"/>
</dbReference>
<feature type="region of interest" description="Disordered" evidence="1">
    <location>
        <begin position="346"/>
        <end position="373"/>
    </location>
</feature>
<dbReference type="InterPro" id="IPR008942">
    <property type="entry name" value="ENTH_VHS"/>
</dbReference>
<dbReference type="PANTHER" id="PTHR47789:SF1">
    <property type="entry name" value="LAS SEVENTEEN-BINDING PROTEIN 5"/>
    <property type="match status" value="1"/>
</dbReference>
<evidence type="ECO:0000313" key="3">
    <source>
        <dbReference type="EMBL" id="POY74141.1"/>
    </source>
</evidence>
<protein>
    <recommendedName>
        <fullName evidence="2">VHS domain-containing protein</fullName>
    </recommendedName>
</protein>
<feature type="compositionally biased region" description="Low complexity" evidence="1">
    <location>
        <begin position="495"/>
        <end position="505"/>
    </location>
</feature>
<feature type="compositionally biased region" description="Polar residues" evidence="1">
    <location>
        <begin position="349"/>
        <end position="362"/>
    </location>
</feature>
<dbReference type="GO" id="GO:0007034">
    <property type="term" value="P:vacuolar transport"/>
    <property type="evidence" value="ECO:0007669"/>
    <property type="project" value="UniProtKB-ARBA"/>
</dbReference>
<evidence type="ECO:0000313" key="4">
    <source>
        <dbReference type="Proteomes" id="UP000237144"/>
    </source>
</evidence>
<dbReference type="PROSITE" id="PS50179">
    <property type="entry name" value="VHS"/>
    <property type="match status" value="1"/>
</dbReference>
<keyword evidence="4" id="KW-1185">Reference proteome</keyword>
<evidence type="ECO:0000256" key="1">
    <source>
        <dbReference type="SAM" id="MobiDB-lite"/>
    </source>
</evidence>
<accession>A0A2S5BBN5</accession>
<dbReference type="InterPro" id="IPR044103">
    <property type="entry name" value="GAT_LSB5"/>
</dbReference>
<comment type="caution">
    <text evidence="3">The sequence shown here is derived from an EMBL/GenBank/DDBJ whole genome shotgun (WGS) entry which is preliminary data.</text>
</comment>
<dbReference type="SUPFAM" id="SSF48464">
    <property type="entry name" value="ENTH/VHS domain"/>
    <property type="match status" value="1"/>
</dbReference>
<evidence type="ECO:0000259" key="2">
    <source>
        <dbReference type="PROSITE" id="PS50179"/>
    </source>
</evidence>
<dbReference type="Proteomes" id="UP000237144">
    <property type="component" value="Unassembled WGS sequence"/>
</dbReference>
<proteinExistence type="predicted"/>
<feature type="compositionally biased region" description="Basic and acidic residues" evidence="1">
    <location>
        <begin position="179"/>
        <end position="216"/>
    </location>
</feature>
<dbReference type="InterPro" id="IPR045007">
    <property type="entry name" value="LSB5"/>
</dbReference>
<gene>
    <name evidence="3" type="ORF">BMF94_2953</name>
</gene>
<dbReference type="GO" id="GO:0030479">
    <property type="term" value="C:actin cortical patch"/>
    <property type="evidence" value="ECO:0007669"/>
    <property type="project" value="TreeGrafter"/>
</dbReference>
<dbReference type="InterPro" id="IPR002014">
    <property type="entry name" value="VHS_dom"/>
</dbReference>